<name>A0A1J1HB12_PLARL</name>
<dbReference type="VEuPathDB" id="PlasmoDB:PRELSG_1441500"/>
<keyword evidence="2" id="KW-1133">Transmembrane helix</keyword>
<evidence type="ECO:0000313" key="3">
    <source>
        <dbReference type="EMBL" id="CRH02681.1"/>
    </source>
</evidence>
<keyword evidence="2" id="KW-0472">Membrane</keyword>
<sequence length="658" mass="79274">MIINNEKKKKKHTRIIYFLVILFFFLIKINICMMNISNILQIPIKRINKSEILKFYKICAKKNFFLCSKERKKEKKIFLFIKNKYIFKKKEKFYFNKLKDTKVLKSNKKNITETENYVELNIGDDKQNNHLKSSEVDNSERNIITKTSELIKYLNFNFDEECKDIIIRIGNFLEVSPHLLFKDVCVNLNKLYTNLYTYDNENIPFCYTEHTLNINDDIIKHNKFKIYCVLGLKVLRIFLIKYLRSIRLCIPVEVRKRYIYDFLKIQYISKIYDEKYNLIDISVYNNISDKLKAKIIYFYLCLKPQDVPNILIKIFKAANYNDENELLYKYIMNSKFTSRGGKRFHKNITKEYRKLFEKDKLKKRHSEDDILWQRFLSLIKEYNSEIANDKKILRDTYLHIFSKINFSNDELIHLFEKKGFYIFNEDDKENKNKSEVEIEKDVKSIKKEKLEIGYRRRMCIVNYINNLKKFITDYIQRNKSIYHSFYLLKKNINFPKNIYYDDHISKNTNIFHFTNIEDTIKEHKIETDKPEDINYKNTSNDINNMSNNSKHEENTKVKTANESSDVEHIEDISKNGESEKQYNKENINNINIDTTDKKIINEDDISIYRDQILNNTIDSILDILIEHSGFKNIKTLFGIHNSLKNNKEFKLIHFKNKF</sequence>
<feature type="region of interest" description="Disordered" evidence="1">
    <location>
        <begin position="531"/>
        <end position="579"/>
    </location>
</feature>
<feature type="compositionally biased region" description="Basic and acidic residues" evidence="1">
    <location>
        <begin position="565"/>
        <end position="579"/>
    </location>
</feature>
<dbReference type="KEGG" id="prel:PRELSG_1441500"/>
<feature type="compositionally biased region" description="Low complexity" evidence="1">
    <location>
        <begin position="537"/>
        <end position="548"/>
    </location>
</feature>
<gene>
    <name evidence="3" type="ORF">PRELSG_1441500</name>
</gene>
<feature type="transmembrane region" description="Helical" evidence="2">
    <location>
        <begin position="15"/>
        <end position="36"/>
    </location>
</feature>
<reference evidence="3 4" key="1">
    <citation type="submission" date="2015-04" db="EMBL/GenBank/DDBJ databases">
        <authorList>
            <consortium name="Pathogen Informatics"/>
        </authorList>
    </citation>
    <scope>NUCLEOTIDE SEQUENCE [LARGE SCALE GENOMIC DNA]</scope>
    <source>
        <strain evidence="3 4">SGS1</strain>
    </source>
</reference>
<evidence type="ECO:0000313" key="4">
    <source>
        <dbReference type="Proteomes" id="UP000220158"/>
    </source>
</evidence>
<dbReference type="AlphaFoldDB" id="A0A1J1HB12"/>
<dbReference type="OMA" id="ECNEIMV"/>
<dbReference type="Proteomes" id="UP000220158">
    <property type="component" value="Chromosome 14"/>
</dbReference>
<evidence type="ECO:0000256" key="1">
    <source>
        <dbReference type="SAM" id="MobiDB-lite"/>
    </source>
</evidence>
<organism evidence="3 4">
    <name type="scientific">Plasmodium relictum</name>
    <dbReference type="NCBI Taxonomy" id="85471"/>
    <lineage>
        <taxon>Eukaryota</taxon>
        <taxon>Sar</taxon>
        <taxon>Alveolata</taxon>
        <taxon>Apicomplexa</taxon>
        <taxon>Aconoidasida</taxon>
        <taxon>Haemosporida</taxon>
        <taxon>Plasmodiidae</taxon>
        <taxon>Plasmodium</taxon>
        <taxon>Plasmodium (Haemamoeba)</taxon>
    </lineage>
</organism>
<dbReference type="RefSeq" id="XP_028535201.1">
    <property type="nucleotide sequence ID" value="XM_028679493.1"/>
</dbReference>
<accession>A0A1J1HB12</accession>
<dbReference type="EMBL" id="LN835309">
    <property type="protein sequence ID" value="CRH02681.1"/>
    <property type="molecule type" value="Genomic_DNA"/>
</dbReference>
<evidence type="ECO:0000256" key="2">
    <source>
        <dbReference type="SAM" id="Phobius"/>
    </source>
</evidence>
<keyword evidence="4" id="KW-1185">Reference proteome</keyword>
<dbReference type="GeneID" id="39738847"/>
<proteinExistence type="predicted"/>
<protein>
    <submittedName>
        <fullName evidence="3">Uncharacterized protein</fullName>
    </submittedName>
</protein>
<keyword evidence="2" id="KW-0812">Transmembrane</keyword>
<dbReference type="OrthoDB" id="360766at2759"/>